<organism evidence="2 3">
    <name type="scientific">Stenotrophomonas tumulicola</name>
    <dbReference type="NCBI Taxonomy" id="1685415"/>
    <lineage>
        <taxon>Bacteria</taxon>
        <taxon>Pseudomonadati</taxon>
        <taxon>Pseudomonadota</taxon>
        <taxon>Gammaproteobacteria</taxon>
        <taxon>Lysobacterales</taxon>
        <taxon>Lysobacteraceae</taxon>
        <taxon>Stenotrophomonas</taxon>
    </lineage>
</organism>
<proteinExistence type="predicted"/>
<dbReference type="PIRSF" id="PIRSF038192">
    <property type="entry name" value="Txn_reg_BtrU_prd"/>
    <property type="match status" value="1"/>
</dbReference>
<dbReference type="PANTHER" id="PTHR10928:SF2">
    <property type="entry name" value="SUPPRESSOR OF FUSED HOMOLOG"/>
    <property type="match status" value="1"/>
</dbReference>
<dbReference type="AlphaFoldDB" id="A0A7W3FMK7"/>
<protein>
    <submittedName>
        <fullName evidence="2">Suppressor of fused domain protein</fullName>
    </submittedName>
</protein>
<dbReference type="RefSeq" id="WP_182339162.1">
    <property type="nucleotide sequence ID" value="NZ_JACGXS010000003.1"/>
</dbReference>
<dbReference type="InterPro" id="IPR037181">
    <property type="entry name" value="SUFU_N"/>
</dbReference>
<evidence type="ECO:0000259" key="1">
    <source>
        <dbReference type="Pfam" id="PF05076"/>
    </source>
</evidence>
<dbReference type="Proteomes" id="UP000547058">
    <property type="component" value="Unassembled WGS sequence"/>
</dbReference>
<evidence type="ECO:0000313" key="2">
    <source>
        <dbReference type="EMBL" id="MBA8682036.1"/>
    </source>
</evidence>
<keyword evidence="3" id="KW-1185">Reference proteome</keyword>
<dbReference type="InterPro" id="IPR017429">
    <property type="entry name" value="Suppressor_of_fused_bac"/>
</dbReference>
<dbReference type="Pfam" id="PF05076">
    <property type="entry name" value="SUFU"/>
    <property type="match status" value="1"/>
</dbReference>
<dbReference type="InterPro" id="IPR020941">
    <property type="entry name" value="SUFU-like_domain"/>
</dbReference>
<evidence type="ECO:0000313" key="3">
    <source>
        <dbReference type="Proteomes" id="UP000547058"/>
    </source>
</evidence>
<gene>
    <name evidence="2" type="ORF">H4O11_09480</name>
</gene>
<dbReference type="EMBL" id="JACGXS010000003">
    <property type="protein sequence ID" value="MBA8682036.1"/>
    <property type="molecule type" value="Genomic_DNA"/>
</dbReference>
<dbReference type="GO" id="GO:0005737">
    <property type="term" value="C:cytoplasm"/>
    <property type="evidence" value="ECO:0007669"/>
    <property type="project" value="TreeGrafter"/>
</dbReference>
<comment type="caution">
    <text evidence="2">The sequence shown here is derived from an EMBL/GenBank/DDBJ whole genome shotgun (WGS) entry which is preliminary data.</text>
</comment>
<reference evidence="2 3" key="1">
    <citation type="submission" date="2020-08" db="EMBL/GenBank/DDBJ databases">
        <title>Stenotrophomonas tumulicola JCM 30961.</title>
        <authorList>
            <person name="Deng Y."/>
        </authorList>
    </citation>
    <scope>NUCLEOTIDE SEQUENCE [LARGE SCALE GENOMIC DNA]</scope>
    <source>
        <strain evidence="2 3">JCM 30961</strain>
    </source>
</reference>
<sequence>MQGDEGSSGWDAINAALAVVYPAQEPQHFGATLPWTLGGRDPLDGVSVYWNQAPRPHWHFVTYGFSELFTKQSDDPALSGFGFELTFRLAAGPEATAGDRPPTWPMSLLQNLARYVFQTGNVFEPGHYMNANGPIALDHATELAHLAFMRDPQLPPRATPNGALQFLQVIGLVDAEMAAIKRWSTDGVMQVLESAMPLWITDLARGSLLADPALAAQVEAGSRRDGSSTAALMLETLEAHRDRSDGPTVLVLGAGQVASVLDLLAARLPYGRALDLVGDPLQWTFVAGQEDTVAGHGQHLRCSLAPASLQRLTDTLRPVRGTYPVSAALCVEVRPTCLRDAQGEVVRWIG</sequence>
<dbReference type="InterPro" id="IPR007768">
    <property type="entry name" value="Suppressor_of_fused"/>
</dbReference>
<dbReference type="SUPFAM" id="SSF103359">
    <property type="entry name" value="Suppressor of Fused, N-terminal domain"/>
    <property type="match status" value="1"/>
</dbReference>
<dbReference type="PANTHER" id="PTHR10928">
    <property type="entry name" value="SUPPRESSOR OF FUSED"/>
    <property type="match status" value="1"/>
</dbReference>
<name>A0A7W3FMK7_9GAMM</name>
<feature type="domain" description="Suppressor of fused-like" evidence="1">
    <location>
        <begin position="39"/>
        <end position="205"/>
    </location>
</feature>
<accession>A0A7W3FMK7</accession>